<evidence type="ECO:0000313" key="3">
    <source>
        <dbReference type="Proteomes" id="UP001295684"/>
    </source>
</evidence>
<evidence type="ECO:0000256" key="1">
    <source>
        <dbReference type="SAM" id="MobiDB-lite"/>
    </source>
</evidence>
<accession>A0AAD2D0F6</accession>
<evidence type="ECO:0000313" key="2">
    <source>
        <dbReference type="EMBL" id="CAI2375845.1"/>
    </source>
</evidence>
<sequence>MGCQSSTSRIKKATKGQAKGKAVRDSEEDSSCEIQGTPDYTVAIKKEAADIIKEEVVDAIKEEVADAVKEGAANAIKDGAVSAVKDGAINAVKSEANKMVVGKAKKGAGCLISKLF</sequence>
<gene>
    <name evidence="2" type="ORF">ECRASSUSDP1_LOCUS17211</name>
</gene>
<proteinExistence type="predicted"/>
<reference evidence="2" key="1">
    <citation type="submission" date="2023-07" db="EMBL/GenBank/DDBJ databases">
        <authorList>
            <consortium name="AG Swart"/>
            <person name="Singh M."/>
            <person name="Singh A."/>
            <person name="Seah K."/>
            <person name="Emmerich C."/>
        </authorList>
    </citation>
    <scope>NUCLEOTIDE SEQUENCE</scope>
    <source>
        <strain evidence="2">DP1</strain>
    </source>
</reference>
<dbReference type="EMBL" id="CAMPGE010017351">
    <property type="protein sequence ID" value="CAI2375845.1"/>
    <property type="molecule type" value="Genomic_DNA"/>
</dbReference>
<feature type="region of interest" description="Disordered" evidence="1">
    <location>
        <begin position="1"/>
        <end position="33"/>
    </location>
</feature>
<keyword evidence="3" id="KW-1185">Reference proteome</keyword>
<comment type="caution">
    <text evidence="2">The sequence shown here is derived from an EMBL/GenBank/DDBJ whole genome shotgun (WGS) entry which is preliminary data.</text>
</comment>
<protein>
    <submittedName>
        <fullName evidence="2">Uncharacterized protein</fullName>
    </submittedName>
</protein>
<name>A0AAD2D0F6_EUPCR</name>
<organism evidence="2 3">
    <name type="scientific">Euplotes crassus</name>
    <dbReference type="NCBI Taxonomy" id="5936"/>
    <lineage>
        <taxon>Eukaryota</taxon>
        <taxon>Sar</taxon>
        <taxon>Alveolata</taxon>
        <taxon>Ciliophora</taxon>
        <taxon>Intramacronucleata</taxon>
        <taxon>Spirotrichea</taxon>
        <taxon>Hypotrichia</taxon>
        <taxon>Euplotida</taxon>
        <taxon>Euplotidae</taxon>
        <taxon>Moneuplotes</taxon>
    </lineage>
</organism>
<dbReference type="AlphaFoldDB" id="A0AAD2D0F6"/>
<dbReference type="Proteomes" id="UP001295684">
    <property type="component" value="Unassembled WGS sequence"/>
</dbReference>